<evidence type="ECO:0000256" key="1">
    <source>
        <dbReference type="SAM" id="SignalP"/>
    </source>
</evidence>
<feature type="chain" id="PRO_5021880678" description="DUF680 domain-containing protein" evidence="1">
    <location>
        <begin position="21"/>
        <end position="86"/>
    </location>
</feature>
<evidence type="ECO:0000313" key="3">
    <source>
        <dbReference type="Proteomes" id="UP000321304"/>
    </source>
</evidence>
<dbReference type="EMBL" id="VITY01000008">
    <property type="protein sequence ID" value="TWB96106.1"/>
    <property type="molecule type" value="Genomic_DNA"/>
</dbReference>
<dbReference type="AlphaFoldDB" id="A0A560LKQ8"/>
<comment type="caution">
    <text evidence="2">The sequence shown here is derived from an EMBL/GenBank/DDBJ whole genome shotgun (WGS) entry which is preliminary data.</text>
</comment>
<evidence type="ECO:0008006" key="4">
    <source>
        <dbReference type="Google" id="ProtNLM"/>
    </source>
</evidence>
<gene>
    <name evidence="2" type="ORF">FBZ93_108148</name>
</gene>
<reference evidence="2 3" key="1">
    <citation type="submission" date="2019-06" db="EMBL/GenBank/DDBJ databases">
        <title>Genomic Encyclopedia of Type Strains, Phase IV (KMG-V): Genome sequencing to study the core and pangenomes of soil and plant-associated prokaryotes.</title>
        <authorList>
            <person name="Whitman W."/>
        </authorList>
    </citation>
    <scope>NUCLEOTIDE SEQUENCE [LARGE SCALE GENOMIC DNA]</scope>
    <source>
        <strain evidence="2 3">BR 10355</strain>
    </source>
</reference>
<accession>A0A560LKQ8</accession>
<sequence>MTKIILVSIAVASLSTAALADARTAGHRTHHHHLVMGTALSPAVLNANASLNGDVSDHAMHMRNLRDSGYKPKDDFDAYGNVWVGN</sequence>
<organism evidence="2 3">
    <name type="scientific">Bradyrhizobium macuxiense</name>
    <dbReference type="NCBI Taxonomy" id="1755647"/>
    <lineage>
        <taxon>Bacteria</taxon>
        <taxon>Pseudomonadati</taxon>
        <taxon>Pseudomonadota</taxon>
        <taxon>Alphaproteobacteria</taxon>
        <taxon>Hyphomicrobiales</taxon>
        <taxon>Nitrobacteraceae</taxon>
        <taxon>Bradyrhizobium</taxon>
    </lineage>
</organism>
<dbReference type="Proteomes" id="UP000321304">
    <property type="component" value="Unassembled WGS sequence"/>
</dbReference>
<proteinExistence type="predicted"/>
<evidence type="ECO:0000313" key="2">
    <source>
        <dbReference type="EMBL" id="TWB96106.1"/>
    </source>
</evidence>
<name>A0A560LKQ8_9BRAD</name>
<keyword evidence="3" id="KW-1185">Reference proteome</keyword>
<protein>
    <recommendedName>
        <fullName evidence="4">DUF680 domain-containing protein</fullName>
    </recommendedName>
</protein>
<keyword evidence="1" id="KW-0732">Signal</keyword>
<feature type="signal peptide" evidence="1">
    <location>
        <begin position="1"/>
        <end position="20"/>
    </location>
</feature>